<dbReference type="PANTHER" id="PTHR23117">
    <property type="entry name" value="GUANYLATE KINASE-RELATED"/>
    <property type="match status" value="1"/>
</dbReference>
<dbReference type="Pfam" id="PF00625">
    <property type="entry name" value="Guanylate_kin"/>
    <property type="match status" value="1"/>
</dbReference>
<comment type="function">
    <text evidence="9">Essential for recycling GMP and indirectly, cGMP.</text>
</comment>
<protein>
    <recommendedName>
        <fullName evidence="3 9">Guanylate kinase</fullName>
        <ecNumber evidence="2 9">2.7.4.8</ecNumber>
    </recommendedName>
    <alternativeName>
        <fullName evidence="8 9">GMP kinase</fullName>
    </alternativeName>
</protein>
<dbReference type="EC" id="2.7.4.8" evidence="2 9"/>
<evidence type="ECO:0000256" key="3">
    <source>
        <dbReference type="ARBA" id="ARBA00016296"/>
    </source>
</evidence>
<comment type="caution">
    <text evidence="11">The sequence shown here is derived from an EMBL/GenBank/DDBJ whole genome shotgun (WGS) entry which is preliminary data.</text>
</comment>
<evidence type="ECO:0000256" key="2">
    <source>
        <dbReference type="ARBA" id="ARBA00012961"/>
    </source>
</evidence>
<keyword evidence="7 9" id="KW-0067">ATP-binding</keyword>
<name>A0A931G748_9BACT</name>
<accession>A0A931G748</accession>
<dbReference type="Proteomes" id="UP000706172">
    <property type="component" value="Unassembled WGS sequence"/>
</dbReference>
<gene>
    <name evidence="9 11" type="primary">gmk</name>
    <name evidence="11" type="ORF">H0S81_04010</name>
</gene>
<proteinExistence type="inferred from homology"/>
<dbReference type="GO" id="GO:0005524">
    <property type="term" value="F:ATP binding"/>
    <property type="evidence" value="ECO:0007669"/>
    <property type="project" value="UniProtKB-UniRule"/>
</dbReference>
<dbReference type="InterPro" id="IPR020590">
    <property type="entry name" value="Guanylate_kinase_CS"/>
</dbReference>
<dbReference type="SUPFAM" id="SSF52540">
    <property type="entry name" value="P-loop containing nucleoside triphosphate hydrolases"/>
    <property type="match status" value="1"/>
</dbReference>
<evidence type="ECO:0000256" key="4">
    <source>
        <dbReference type="ARBA" id="ARBA00022679"/>
    </source>
</evidence>
<dbReference type="PROSITE" id="PS50052">
    <property type="entry name" value="GUANYLATE_KINASE_2"/>
    <property type="match status" value="1"/>
</dbReference>
<dbReference type="EMBL" id="JACCQK010000194">
    <property type="protein sequence ID" value="MBG0779071.1"/>
    <property type="molecule type" value="Genomic_DNA"/>
</dbReference>
<evidence type="ECO:0000313" key="11">
    <source>
        <dbReference type="EMBL" id="MBG0779071.1"/>
    </source>
</evidence>
<comment type="similarity">
    <text evidence="1 9">Belongs to the guanylate kinase family.</text>
</comment>
<dbReference type="CDD" id="cd00071">
    <property type="entry name" value="GMPK"/>
    <property type="match status" value="1"/>
</dbReference>
<keyword evidence="5 9" id="KW-0547">Nucleotide-binding</keyword>
<dbReference type="InterPro" id="IPR008144">
    <property type="entry name" value="Guanylate_kin-like_dom"/>
</dbReference>
<keyword evidence="9" id="KW-0963">Cytoplasm</keyword>
<comment type="subcellular location">
    <subcellularLocation>
        <location evidence="9">Cytoplasm</location>
    </subcellularLocation>
</comment>
<dbReference type="NCBIfam" id="TIGR03263">
    <property type="entry name" value="guanyl_kin"/>
    <property type="match status" value="1"/>
</dbReference>
<feature type="binding site" evidence="9">
    <location>
        <begin position="12"/>
        <end position="19"/>
    </location>
    <ligand>
        <name>ATP</name>
        <dbReference type="ChEBI" id="CHEBI:30616"/>
    </ligand>
</feature>
<dbReference type="HAMAP" id="MF_00328">
    <property type="entry name" value="Guanylate_kinase"/>
    <property type="match status" value="1"/>
</dbReference>
<dbReference type="SMART" id="SM00072">
    <property type="entry name" value="GuKc"/>
    <property type="match status" value="1"/>
</dbReference>
<evidence type="ECO:0000256" key="5">
    <source>
        <dbReference type="ARBA" id="ARBA00022741"/>
    </source>
</evidence>
<dbReference type="InterPro" id="IPR008145">
    <property type="entry name" value="GK/Ca_channel_bsu"/>
</dbReference>
<evidence type="ECO:0000259" key="10">
    <source>
        <dbReference type="PROSITE" id="PS50052"/>
    </source>
</evidence>
<dbReference type="GO" id="GO:0004385">
    <property type="term" value="F:GMP kinase activity"/>
    <property type="evidence" value="ECO:0007669"/>
    <property type="project" value="UniProtKB-UniRule"/>
</dbReference>
<evidence type="ECO:0000256" key="9">
    <source>
        <dbReference type="HAMAP-Rule" id="MF_00328"/>
    </source>
</evidence>
<evidence type="ECO:0000256" key="7">
    <source>
        <dbReference type="ARBA" id="ARBA00022840"/>
    </source>
</evidence>
<evidence type="ECO:0000256" key="8">
    <source>
        <dbReference type="ARBA" id="ARBA00030128"/>
    </source>
</evidence>
<comment type="catalytic activity">
    <reaction evidence="9">
        <text>GMP + ATP = GDP + ADP</text>
        <dbReference type="Rhea" id="RHEA:20780"/>
        <dbReference type="ChEBI" id="CHEBI:30616"/>
        <dbReference type="ChEBI" id="CHEBI:58115"/>
        <dbReference type="ChEBI" id="CHEBI:58189"/>
        <dbReference type="ChEBI" id="CHEBI:456216"/>
        <dbReference type="EC" id="2.7.4.8"/>
    </reaction>
</comment>
<evidence type="ECO:0000313" key="12">
    <source>
        <dbReference type="Proteomes" id="UP000706172"/>
    </source>
</evidence>
<feature type="domain" description="Guanylate kinase-like" evidence="10">
    <location>
        <begin position="5"/>
        <end position="183"/>
    </location>
</feature>
<dbReference type="Gene3D" id="3.40.50.300">
    <property type="entry name" value="P-loop containing nucleotide triphosphate hydrolases"/>
    <property type="match status" value="1"/>
</dbReference>
<dbReference type="AlphaFoldDB" id="A0A931G748"/>
<dbReference type="PROSITE" id="PS00856">
    <property type="entry name" value="GUANYLATE_KINASE_1"/>
    <property type="match status" value="1"/>
</dbReference>
<organism evidence="11 12">
    <name type="scientific">Desulfotignum balticum</name>
    <dbReference type="NCBI Taxonomy" id="115781"/>
    <lineage>
        <taxon>Bacteria</taxon>
        <taxon>Pseudomonadati</taxon>
        <taxon>Thermodesulfobacteriota</taxon>
        <taxon>Desulfobacteria</taxon>
        <taxon>Desulfobacterales</taxon>
        <taxon>Desulfobacteraceae</taxon>
        <taxon>Desulfotignum</taxon>
    </lineage>
</organism>
<dbReference type="Gene3D" id="3.30.63.10">
    <property type="entry name" value="Guanylate Kinase phosphate binding domain"/>
    <property type="match status" value="1"/>
</dbReference>
<dbReference type="InterPro" id="IPR017665">
    <property type="entry name" value="Guanylate_kinase"/>
</dbReference>
<keyword evidence="4 9" id="KW-0808">Transferase</keyword>
<dbReference type="PANTHER" id="PTHR23117:SF13">
    <property type="entry name" value="GUANYLATE KINASE"/>
    <property type="match status" value="1"/>
</dbReference>
<keyword evidence="6 9" id="KW-0418">Kinase</keyword>
<dbReference type="InterPro" id="IPR027417">
    <property type="entry name" value="P-loop_NTPase"/>
</dbReference>
<dbReference type="GO" id="GO:0005829">
    <property type="term" value="C:cytosol"/>
    <property type="evidence" value="ECO:0007669"/>
    <property type="project" value="TreeGrafter"/>
</dbReference>
<reference evidence="11" key="1">
    <citation type="submission" date="2020-07" db="EMBL/GenBank/DDBJ databases">
        <title>Severe corrosion of carbon steel in oil field produced water can be linked to methanogenic archaea containing a special type of NiFe hydrogenase.</title>
        <authorList>
            <person name="Lahme S."/>
            <person name="Mand J."/>
            <person name="Longwell J."/>
            <person name="Smith R."/>
            <person name="Enning D."/>
        </authorList>
    </citation>
    <scope>NUCLEOTIDE SEQUENCE</scope>
    <source>
        <strain evidence="11">MIC098Bin6</strain>
    </source>
</reference>
<evidence type="ECO:0000256" key="6">
    <source>
        <dbReference type="ARBA" id="ARBA00022777"/>
    </source>
</evidence>
<dbReference type="FunFam" id="3.30.63.10:FF:000002">
    <property type="entry name" value="Guanylate kinase 1"/>
    <property type="match status" value="1"/>
</dbReference>
<evidence type="ECO:0000256" key="1">
    <source>
        <dbReference type="ARBA" id="ARBA00005790"/>
    </source>
</evidence>
<sequence length="198" mass="22157">MKKNGQLFVISAPSGAGKTTLIQQVMTRFPQVSYSVSHTTRPPRPGEIDGKDYFFVTEQTFTRMIQAGEWLEWARVHAHYYGTSRPFVEKQLAAGNSLLLDIDVQGARQIMDAGLDPVTIFILPPSIEELRQRLEKRGTDSAQTIALRLENAKKEIALTHLYQYVVKNDDLTTAADQLCAIFDQAITSAGNKRRSSDV</sequence>